<dbReference type="PANTHER" id="PTHR36503">
    <property type="entry name" value="BLR2520 PROTEIN"/>
    <property type="match status" value="1"/>
</dbReference>
<evidence type="ECO:0008006" key="3">
    <source>
        <dbReference type="Google" id="ProtNLM"/>
    </source>
</evidence>
<dbReference type="Proteomes" id="UP000295060">
    <property type="component" value="Unassembled WGS sequence"/>
</dbReference>
<evidence type="ECO:0000313" key="1">
    <source>
        <dbReference type="EMBL" id="TDW81486.1"/>
    </source>
</evidence>
<reference evidence="1 2" key="1">
    <citation type="submission" date="2019-03" db="EMBL/GenBank/DDBJ databases">
        <title>Genomic Encyclopedia of Type Strains, Phase III (KMG-III): the genomes of soil and plant-associated and newly described type strains.</title>
        <authorList>
            <person name="Whitman W."/>
        </authorList>
    </citation>
    <scope>NUCLEOTIDE SEQUENCE [LARGE SCALE GENOMIC DNA]</scope>
    <source>
        <strain evidence="1 2">VKMAc-2574</strain>
    </source>
</reference>
<dbReference type="SUPFAM" id="SSF54593">
    <property type="entry name" value="Glyoxalase/Bleomycin resistance protein/Dihydroxybiphenyl dioxygenase"/>
    <property type="match status" value="1"/>
</dbReference>
<sequence length="212" mass="22268">MTTLHSVVLEVADRSSAERFLTDAFGLSGQVRVRESSAETTGFRDFTLSLTVAQPSTVSSLFETAVAAGATVVKPVTKLLWGYGGVVESPDGTIWKVATSAKKDTGPATRAIDSVVLLLGCADVAVSKKFYVDHGLAVARSFGRKYVEFATTGPIKLGLYGRRALAKDAGVPVDGNGSHRIALSGDAGNFVDPDGFVWEPMPATVDGDLTSR</sequence>
<protein>
    <recommendedName>
        <fullName evidence="3">Glyoxalase</fullName>
    </recommendedName>
</protein>
<proteinExistence type="predicted"/>
<organism evidence="1 2">
    <name type="scientific">Kribbella pratensis</name>
    <dbReference type="NCBI Taxonomy" id="2512112"/>
    <lineage>
        <taxon>Bacteria</taxon>
        <taxon>Bacillati</taxon>
        <taxon>Actinomycetota</taxon>
        <taxon>Actinomycetes</taxon>
        <taxon>Propionibacteriales</taxon>
        <taxon>Kribbellaceae</taxon>
        <taxon>Kribbella</taxon>
    </lineage>
</organism>
<dbReference type="PANTHER" id="PTHR36503:SF1">
    <property type="entry name" value="BLR2520 PROTEIN"/>
    <property type="match status" value="1"/>
</dbReference>
<dbReference type="EMBL" id="SODU01000005">
    <property type="protein sequence ID" value="TDW81486.1"/>
    <property type="molecule type" value="Genomic_DNA"/>
</dbReference>
<keyword evidence="2" id="KW-1185">Reference proteome</keyword>
<accession>A0ABY2F4L8</accession>
<name>A0ABY2F4L8_9ACTN</name>
<dbReference type="Gene3D" id="3.10.180.10">
    <property type="entry name" value="2,3-Dihydroxybiphenyl 1,2-Dioxygenase, domain 1"/>
    <property type="match status" value="2"/>
</dbReference>
<gene>
    <name evidence="1" type="ORF">EV137_7491</name>
</gene>
<dbReference type="InterPro" id="IPR029068">
    <property type="entry name" value="Glyas_Bleomycin-R_OHBP_Dase"/>
</dbReference>
<comment type="caution">
    <text evidence="1">The sequence shown here is derived from an EMBL/GenBank/DDBJ whole genome shotgun (WGS) entry which is preliminary data.</text>
</comment>
<evidence type="ECO:0000313" key="2">
    <source>
        <dbReference type="Proteomes" id="UP000295060"/>
    </source>
</evidence>